<keyword evidence="4 11" id="KW-0808">Transferase</keyword>
<keyword evidence="15" id="KW-1185">Reference proteome</keyword>
<feature type="domain" description="TRAM" evidence="13">
    <location>
        <begin position="1"/>
        <end position="50"/>
    </location>
</feature>
<evidence type="ECO:0000313" key="14">
    <source>
        <dbReference type="EMBL" id="ANG65150.1"/>
    </source>
</evidence>
<keyword evidence="2 11" id="KW-0698">rRNA processing</keyword>
<dbReference type="KEGG" id="mars:A8C75_07855"/>
<dbReference type="EMBL" id="CP015839">
    <property type="protein sequence ID" value="ANG65150.1"/>
    <property type="molecule type" value="Genomic_DNA"/>
</dbReference>
<dbReference type="EC" id="2.1.1.190" evidence="11"/>
<evidence type="ECO:0000256" key="11">
    <source>
        <dbReference type="HAMAP-Rule" id="MF_01010"/>
    </source>
</evidence>
<comment type="function">
    <text evidence="10 11">Catalyzes the formation of 5-methyl-uridine at position 1939 (m5U1939) in 23S rRNA.</text>
</comment>
<dbReference type="InterPro" id="IPR001566">
    <property type="entry name" value="23S_rRNA_MeTrfase_RlmD"/>
</dbReference>
<dbReference type="GO" id="GO:0003723">
    <property type="term" value="F:RNA binding"/>
    <property type="evidence" value="ECO:0007669"/>
    <property type="project" value="InterPro"/>
</dbReference>
<evidence type="ECO:0000256" key="5">
    <source>
        <dbReference type="ARBA" id="ARBA00022691"/>
    </source>
</evidence>
<dbReference type="GO" id="GO:0005506">
    <property type="term" value="F:iron ion binding"/>
    <property type="evidence" value="ECO:0007669"/>
    <property type="project" value="UniProtKB-UniRule"/>
</dbReference>
<evidence type="ECO:0000256" key="10">
    <source>
        <dbReference type="ARBA" id="ARBA00059995"/>
    </source>
</evidence>
<evidence type="ECO:0000256" key="12">
    <source>
        <dbReference type="PROSITE-ProRule" id="PRU01024"/>
    </source>
</evidence>
<dbReference type="STRING" id="1821621.A8C75_07855"/>
<keyword evidence="1 11" id="KW-0004">4Fe-4S</keyword>
<gene>
    <name evidence="11" type="primary">rlmD</name>
    <name evidence="14" type="ORF">A8C75_07855</name>
</gene>
<dbReference type="Proteomes" id="UP000078070">
    <property type="component" value="Chromosome"/>
</dbReference>
<feature type="binding site" evidence="11">
    <location>
        <position position="72"/>
    </location>
    <ligand>
        <name>[4Fe-4S] cluster</name>
        <dbReference type="ChEBI" id="CHEBI:49883"/>
    </ligand>
</feature>
<dbReference type="GO" id="GO:0051539">
    <property type="term" value="F:4 iron, 4 sulfur cluster binding"/>
    <property type="evidence" value="ECO:0007669"/>
    <property type="project" value="UniProtKB-KW"/>
</dbReference>
<dbReference type="PANTHER" id="PTHR11061:SF49">
    <property type="entry name" value="23S RRNA (URACIL(1939)-C(5))-METHYLTRANSFERASE RLMD"/>
    <property type="match status" value="1"/>
</dbReference>
<dbReference type="InterPro" id="IPR029063">
    <property type="entry name" value="SAM-dependent_MTases_sf"/>
</dbReference>
<evidence type="ECO:0000256" key="2">
    <source>
        <dbReference type="ARBA" id="ARBA00022552"/>
    </source>
</evidence>
<dbReference type="Gene3D" id="2.40.50.140">
    <property type="entry name" value="Nucleic acid-binding proteins"/>
    <property type="match status" value="1"/>
</dbReference>
<feature type="binding site" evidence="11 12">
    <location>
        <position position="287"/>
    </location>
    <ligand>
        <name>S-adenosyl-L-methionine</name>
        <dbReference type="ChEBI" id="CHEBI:59789"/>
    </ligand>
</feature>
<dbReference type="PANTHER" id="PTHR11061">
    <property type="entry name" value="RNA M5U METHYLTRANSFERASE"/>
    <property type="match status" value="1"/>
</dbReference>
<comment type="similarity">
    <text evidence="11">Belongs to the class I-like SAM-binding methyltransferase superfamily. RNA M5U methyltransferase family. RlmD subfamily.</text>
</comment>
<protein>
    <recommendedName>
        <fullName evidence="11">23S rRNA (uracil(1939)-C(5))-methyltransferase RlmD</fullName>
        <ecNumber evidence="11">2.1.1.190</ecNumber>
    </recommendedName>
    <alternativeName>
        <fullName evidence="11">23S rRNA(m5U1939)-methyltransferase</fullName>
    </alternativeName>
</protein>
<feature type="binding site" evidence="11">
    <location>
        <position position="335"/>
    </location>
    <ligand>
        <name>S-adenosyl-L-methionine</name>
        <dbReference type="ChEBI" id="CHEBI:59789"/>
    </ligand>
</feature>
<dbReference type="NCBIfam" id="TIGR00479">
    <property type="entry name" value="rumA"/>
    <property type="match status" value="1"/>
</dbReference>
<evidence type="ECO:0000313" key="15">
    <source>
        <dbReference type="Proteomes" id="UP000078070"/>
    </source>
</evidence>
<evidence type="ECO:0000256" key="1">
    <source>
        <dbReference type="ARBA" id="ARBA00022485"/>
    </source>
</evidence>
<dbReference type="AlphaFoldDB" id="A0A1A9F592"/>
<dbReference type="PROSITE" id="PS50926">
    <property type="entry name" value="TRAM"/>
    <property type="match status" value="1"/>
</dbReference>
<dbReference type="SUPFAM" id="SSF50249">
    <property type="entry name" value="Nucleic acid-binding proteins"/>
    <property type="match status" value="1"/>
</dbReference>
<accession>A0A1A9F592</accession>
<dbReference type="SUPFAM" id="SSF53335">
    <property type="entry name" value="S-adenosyl-L-methionine-dependent methyltransferases"/>
    <property type="match status" value="1"/>
</dbReference>
<keyword evidence="7 11" id="KW-0408">Iron</keyword>
<keyword evidence="3 11" id="KW-0489">Methyltransferase</keyword>
<reference evidence="15" key="1">
    <citation type="submission" date="2016-05" db="EMBL/GenBank/DDBJ databases">
        <authorList>
            <person name="Baek K."/>
            <person name="Yang S.-J."/>
        </authorList>
    </citation>
    <scope>NUCLEOTIDE SEQUENCE [LARGE SCALE GENOMIC DNA]</scope>
    <source>
        <strain evidence="15">ST58-10</strain>
    </source>
</reference>
<evidence type="ECO:0000256" key="7">
    <source>
        <dbReference type="ARBA" id="ARBA00023004"/>
    </source>
</evidence>
<dbReference type="CDD" id="cd02440">
    <property type="entry name" value="AdoMet_MTases"/>
    <property type="match status" value="1"/>
</dbReference>
<feature type="binding site" evidence="11 12">
    <location>
        <position position="308"/>
    </location>
    <ligand>
        <name>S-adenosyl-L-methionine</name>
        <dbReference type="ChEBI" id="CHEBI:59789"/>
    </ligand>
</feature>
<evidence type="ECO:0000256" key="6">
    <source>
        <dbReference type="ARBA" id="ARBA00022723"/>
    </source>
</evidence>
<dbReference type="PROSITE" id="PS01231">
    <property type="entry name" value="TRMA_2"/>
    <property type="match status" value="1"/>
</dbReference>
<dbReference type="GO" id="GO:0070475">
    <property type="term" value="P:rRNA base methylation"/>
    <property type="evidence" value="ECO:0007669"/>
    <property type="project" value="TreeGrafter"/>
</dbReference>
<feature type="binding site" evidence="11 12">
    <location>
        <position position="258"/>
    </location>
    <ligand>
        <name>S-adenosyl-L-methionine</name>
        <dbReference type="ChEBI" id="CHEBI:59789"/>
    </ligand>
</feature>
<dbReference type="Pfam" id="PF01938">
    <property type="entry name" value="TRAM"/>
    <property type="match status" value="1"/>
</dbReference>
<proteinExistence type="inferred from homology"/>
<evidence type="ECO:0000256" key="3">
    <source>
        <dbReference type="ARBA" id="ARBA00022603"/>
    </source>
</evidence>
<comment type="catalytic activity">
    <reaction evidence="9 11">
        <text>uridine(1939) in 23S rRNA + S-adenosyl-L-methionine = 5-methyluridine(1939) in 23S rRNA + S-adenosyl-L-homocysteine + H(+)</text>
        <dbReference type="Rhea" id="RHEA:42908"/>
        <dbReference type="Rhea" id="RHEA-COMP:10278"/>
        <dbReference type="Rhea" id="RHEA-COMP:10279"/>
        <dbReference type="ChEBI" id="CHEBI:15378"/>
        <dbReference type="ChEBI" id="CHEBI:57856"/>
        <dbReference type="ChEBI" id="CHEBI:59789"/>
        <dbReference type="ChEBI" id="CHEBI:65315"/>
        <dbReference type="ChEBI" id="CHEBI:74447"/>
        <dbReference type="EC" id="2.1.1.190"/>
    </reaction>
</comment>
<dbReference type="Gene3D" id="3.40.50.150">
    <property type="entry name" value="Vaccinia Virus protein VP39"/>
    <property type="match status" value="1"/>
</dbReference>
<evidence type="ECO:0000256" key="4">
    <source>
        <dbReference type="ARBA" id="ARBA00022679"/>
    </source>
</evidence>
<dbReference type="FunFam" id="3.40.50.150:FF:000009">
    <property type="entry name" value="23S rRNA (Uracil(1939)-C(5))-methyltransferase RlmD"/>
    <property type="match status" value="1"/>
</dbReference>
<feature type="active site" description="Nucleophile" evidence="11 12">
    <location>
        <position position="382"/>
    </location>
</feature>
<reference evidence="14 15" key="2">
    <citation type="journal article" date="2018" name="Int. J. Syst. Evol. Microbiol.">
        <title>Marinobacterium aestuarii sp. nov., a benzene-degrading marine bacterium isolated from estuary sediment.</title>
        <authorList>
            <person name="Bae S.S."/>
            <person name="Jung J."/>
            <person name="Chung D."/>
            <person name="Baek K."/>
        </authorList>
    </citation>
    <scope>NUCLEOTIDE SEQUENCE [LARGE SCALE GENOMIC DNA]</scope>
    <source>
        <strain evidence="14 15">ST58-10</strain>
    </source>
</reference>
<evidence type="ECO:0000259" key="13">
    <source>
        <dbReference type="PROSITE" id="PS50926"/>
    </source>
</evidence>
<dbReference type="InterPro" id="IPR030391">
    <property type="entry name" value="MeTrfase_TrmA_CS"/>
</dbReference>
<dbReference type="HAMAP" id="MF_01010">
    <property type="entry name" value="23SrRNA_methyltr_RlmD"/>
    <property type="match status" value="1"/>
</dbReference>
<dbReference type="FunFam" id="2.40.50.140:FF:000097">
    <property type="entry name" value="23S rRNA (uracil(1939)-C(5))-methyltransferase RlmD"/>
    <property type="match status" value="1"/>
</dbReference>
<dbReference type="InterPro" id="IPR012340">
    <property type="entry name" value="NA-bd_OB-fold"/>
</dbReference>
<sequence>MDIEGLSHEGRGVARLEGKTVFVTGALPGEQVKARIDNDRNRYAEAQTLEVLSASPDRCDPGCQHYGQCGGCDLQHLRHDQQIRFKQDQALDQLKRIGNLVPEQIETPLVSQPWHYRRSARVGINQLQRNGEPLIGFRRRASNKLLQIEQCNVLDVRAQDLFRGLRDTLRGLDDLKSITHAQVQYGDSRGALTLRTKKPLRADTQARLQPLAQQFDLQLYLEDAQGTQYAGKDAEQPLTYSLPAFKLELGFAPGDFLQVNPDLNRQMVSRAIEWLDPQPQDRVLDLFCGLGNFTLPLATRCGEVIGIEGSEAMAERATLNAKANGIENATFFRNDLSQDFRHQKWYRTGFDLILLDPPRTGAREAILQLIGYKAKRILYVSCNPAMLARDGAELAQAGYRLSRFCAMDMFPHTAHVEALALFELTP</sequence>
<keyword evidence="6 11" id="KW-0479">Metal-binding</keyword>
<dbReference type="Pfam" id="PF05958">
    <property type="entry name" value="tRNA_U5-meth_tr"/>
    <property type="match status" value="1"/>
</dbReference>
<evidence type="ECO:0000256" key="8">
    <source>
        <dbReference type="ARBA" id="ARBA00023014"/>
    </source>
</evidence>
<feature type="binding site" evidence="11">
    <location>
        <position position="69"/>
    </location>
    <ligand>
        <name>[4Fe-4S] cluster</name>
        <dbReference type="ChEBI" id="CHEBI:49883"/>
    </ligand>
</feature>
<dbReference type="InterPro" id="IPR010280">
    <property type="entry name" value="U5_MeTrfase_fam"/>
</dbReference>
<organism evidence="14 15">
    <name type="scientific">Marinobacterium aestuarii</name>
    <dbReference type="NCBI Taxonomy" id="1821621"/>
    <lineage>
        <taxon>Bacteria</taxon>
        <taxon>Pseudomonadati</taxon>
        <taxon>Pseudomonadota</taxon>
        <taxon>Gammaproteobacteria</taxon>
        <taxon>Oceanospirillales</taxon>
        <taxon>Oceanospirillaceae</taxon>
        <taxon>Marinobacterium</taxon>
    </lineage>
</organism>
<name>A0A1A9F592_9GAMM</name>
<dbReference type="PROSITE" id="PS51687">
    <property type="entry name" value="SAM_MT_RNA_M5U"/>
    <property type="match status" value="1"/>
</dbReference>
<evidence type="ECO:0000256" key="9">
    <source>
        <dbReference type="ARBA" id="ARBA00052756"/>
    </source>
</evidence>
<feature type="binding site" evidence="11">
    <location>
        <position position="63"/>
    </location>
    <ligand>
        <name>[4Fe-4S] cluster</name>
        <dbReference type="ChEBI" id="CHEBI:49883"/>
    </ligand>
</feature>
<feature type="binding site" evidence="11 12">
    <location>
        <position position="356"/>
    </location>
    <ligand>
        <name>S-adenosyl-L-methionine</name>
        <dbReference type="ChEBI" id="CHEBI:59789"/>
    </ligand>
</feature>
<keyword evidence="8 11" id="KW-0411">Iron-sulfur</keyword>
<feature type="binding site" evidence="11">
    <location>
        <position position="151"/>
    </location>
    <ligand>
        <name>[4Fe-4S] cluster</name>
        <dbReference type="ChEBI" id="CHEBI:49883"/>
    </ligand>
</feature>
<dbReference type="Gene3D" id="2.40.50.1070">
    <property type="match status" value="1"/>
</dbReference>
<dbReference type="GO" id="GO:0070041">
    <property type="term" value="F:rRNA (uridine-C5-)-methyltransferase activity"/>
    <property type="evidence" value="ECO:0007669"/>
    <property type="project" value="UniProtKB-UniRule"/>
</dbReference>
<dbReference type="InterPro" id="IPR002792">
    <property type="entry name" value="TRAM_dom"/>
</dbReference>
<dbReference type="NCBIfam" id="NF009639">
    <property type="entry name" value="PRK13168.1"/>
    <property type="match status" value="1"/>
</dbReference>
<feature type="binding site" evidence="11">
    <location>
        <position position="292"/>
    </location>
    <ligand>
        <name>S-adenosyl-L-methionine</name>
        <dbReference type="ChEBI" id="CHEBI:59789"/>
    </ligand>
</feature>
<keyword evidence="5 11" id="KW-0949">S-adenosyl-L-methionine</keyword>